<dbReference type="GO" id="GO:0016746">
    <property type="term" value="F:acyltransferase activity"/>
    <property type="evidence" value="ECO:0007669"/>
    <property type="project" value="UniProtKB-KW"/>
</dbReference>
<feature type="transmembrane region" description="Helical" evidence="1">
    <location>
        <begin position="101"/>
        <end position="122"/>
    </location>
</feature>
<evidence type="ECO:0000313" key="3">
    <source>
        <dbReference type="EMBL" id="WXB76215.1"/>
    </source>
</evidence>
<feature type="transmembrane region" description="Helical" evidence="1">
    <location>
        <begin position="77"/>
        <end position="95"/>
    </location>
</feature>
<feature type="transmembrane region" description="Helical" evidence="1">
    <location>
        <begin position="12"/>
        <end position="31"/>
    </location>
</feature>
<reference evidence="3 4" key="1">
    <citation type="submission" date="2024-02" db="EMBL/GenBank/DDBJ databases">
        <title>Janibacter sp. nov., isolated from gut of marine sandworm.</title>
        <authorList>
            <person name="Kim B."/>
            <person name="Jun M.O."/>
            <person name="Shin N.-R."/>
        </authorList>
    </citation>
    <scope>NUCLEOTIDE SEQUENCE [LARGE SCALE GENOMIC DNA]</scope>
    <source>
        <strain evidence="3 4">A1S7</strain>
    </source>
</reference>
<evidence type="ECO:0000313" key="4">
    <source>
        <dbReference type="Proteomes" id="UP001382727"/>
    </source>
</evidence>
<feature type="transmembrane region" description="Helical" evidence="1">
    <location>
        <begin position="129"/>
        <end position="149"/>
    </location>
</feature>
<dbReference type="Pfam" id="PF01757">
    <property type="entry name" value="Acyl_transf_3"/>
    <property type="match status" value="1"/>
</dbReference>
<organism evidence="3 4">
    <name type="scientific">Janibacter alittae</name>
    <dbReference type="NCBI Taxonomy" id="3115209"/>
    <lineage>
        <taxon>Bacteria</taxon>
        <taxon>Bacillati</taxon>
        <taxon>Actinomycetota</taxon>
        <taxon>Actinomycetes</taxon>
        <taxon>Micrococcales</taxon>
        <taxon>Intrasporangiaceae</taxon>
        <taxon>Janibacter</taxon>
    </lineage>
</organism>
<keyword evidence="3" id="KW-0012">Acyltransferase</keyword>
<feature type="transmembrane region" description="Helical" evidence="1">
    <location>
        <begin position="237"/>
        <end position="256"/>
    </location>
</feature>
<keyword evidence="4" id="KW-1185">Reference proteome</keyword>
<keyword evidence="3" id="KW-0808">Transferase</keyword>
<protein>
    <submittedName>
        <fullName evidence="3">Acyltransferase family protein</fullName>
    </submittedName>
</protein>
<name>A0ABZ2MGP7_9MICO</name>
<feature type="transmembrane region" description="Helical" evidence="1">
    <location>
        <begin position="301"/>
        <end position="321"/>
    </location>
</feature>
<dbReference type="Proteomes" id="UP001382727">
    <property type="component" value="Chromosome"/>
</dbReference>
<feature type="domain" description="Acyltransferase 3" evidence="2">
    <location>
        <begin position="9"/>
        <end position="319"/>
    </location>
</feature>
<evidence type="ECO:0000259" key="2">
    <source>
        <dbReference type="Pfam" id="PF01757"/>
    </source>
</evidence>
<feature type="transmembrane region" description="Helical" evidence="1">
    <location>
        <begin position="43"/>
        <end position="65"/>
    </location>
</feature>
<sequence>MPWDNGRDPAVDLVRGIAVVCMVVAHVRVWAPTDAVPVRAALLVVNNVASPLFALVMGVSAGVVLTRARRPVAGRTFVLRNLVRGVILIAIGVALEQLHTFVAIVLQSLGATLVVAAPLTLLSATVLTGLAVVTFAAGPAVNAAARAVLDPARVSSDAWVDQVLQWFVLSTHYRVVSLLPFVLIGVVLARRGLSRRVAVGSLVVGVLAGVAVVGLWLTGTGIGRSEVVSGDLTDSLLDLALTGCAFGAIVLLARWPRASSAVTAMAPVRAVGALALTSYVLHVALIALVTRTVDWQARADHWPLLAGGILVGTVLACWMWWRLVGRGPVERLMAVATDRIT</sequence>
<gene>
    <name evidence="3" type="ORF">V1351_14920</name>
</gene>
<dbReference type="RefSeq" id="WP_338748982.1">
    <property type="nucleotide sequence ID" value="NZ_CP144913.1"/>
</dbReference>
<feature type="transmembrane region" description="Helical" evidence="1">
    <location>
        <begin position="268"/>
        <end position="289"/>
    </location>
</feature>
<proteinExistence type="predicted"/>
<accession>A0ABZ2MGP7</accession>
<feature type="transmembrane region" description="Helical" evidence="1">
    <location>
        <begin position="169"/>
        <end position="190"/>
    </location>
</feature>
<dbReference type="InterPro" id="IPR002656">
    <property type="entry name" value="Acyl_transf_3_dom"/>
</dbReference>
<feature type="transmembrane region" description="Helical" evidence="1">
    <location>
        <begin position="197"/>
        <end position="217"/>
    </location>
</feature>
<dbReference type="EMBL" id="CP144913">
    <property type="protein sequence ID" value="WXB76215.1"/>
    <property type="molecule type" value="Genomic_DNA"/>
</dbReference>
<evidence type="ECO:0000256" key="1">
    <source>
        <dbReference type="SAM" id="Phobius"/>
    </source>
</evidence>
<keyword evidence="1" id="KW-1133">Transmembrane helix</keyword>
<keyword evidence="1" id="KW-0472">Membrane</keyword>
<keyword evidence="1" id="KW-0812">Transmembrane</keyword>